<dbReference type="AlphaFoldDB" id="A0A0E9UEK3"/>
<dbReference type="EMBL" id="GBXM01044912">
    <property type="protein sequence ID" value="JAH63665.1"/>
    <property type="molecule type" value="Transcribed_RNA"/>
</dbReference>
<organism evidence="1">
    <name type="scientific">Anguilla anguilla</name>
    <name type="common">European freshwater eel</name>
    <name type="synonym">Muraena anguilla</name>
    <dbReference type="NCBI Taxonomy" id="7936"/>
    <lineage>
        <taxon>Eukaryota</taxon>
        <taxon>Metazoa</taxon>
        <taxon>Chordata</taxon>
        <taxon>Craniata</taxon>
        <taxon>Vertebrata</taxon>
        <taxon>Euteleostomi</taxon>
        <taxon>Actinopterygii</taxon>
        <taxon>Neopterygii</taxon>
        <taxon>Teleostei</taxon>
        <taxon>Anguilliformes</taxon>
        <taxon>Anguillidae</taxon>
        <taxon>Anguilla</taxon>
    </lineage>
</organism>
<proteinExistence type="predicted"/>
<evidence type="ECO:0000313" key="1">
    <source>
        <dbReference type="EMBL" id="JAH63665.1"/>
    </source>
</evidence>
<name>A0A0E9UEK3_ANGAN</name>
<reference evidence="1" key="2">
    <citation type="journal article" date="2015" name="Fish Shellfish Immunol.">
        <title>Early steps in the European eel (Anguilla anguilla)-Vibrio vulnificus interaction in the gills: Role of the RtxA13 toxin.</title>
        <authorList>
            <person name="Callol A."/>
            <person name="Pajuelo D."/>
            <person name="Ebbesson L."/>
            <person name="Teles M."/>
            <person name="MacKenzie S."/>
            <person name="Amaro C."/>
        </authorList>
    </citation>
    <scope>NUCLEOTIDE SEQUENCE</scope>
</reference>
<sequence>MCWLSCHSSYSEIASVKSFYLLDCNLARLRTG</sequence>
<protein>
    <submittedName>
        <fullName evidence="1">Uncharacterized protein</fullName>
    </submittedName>
</protein>
<accession>A0A0E9UEK3</accession>
<reference evidence="1" key="1">
    <citation type="submission" date="2014-11" db="EMBL/GenBank/DDBJ databases">
        <authorList>
            <person name="Amaro Gonzalez C."/>
        </authorList>
    </citation>
    <scope>NUCLEOTIDE SEQUENCE</scope>
</reference>